<dbReference type="SUPFAM" id="SSF81383">
    <property type="entry name" value="F-box domain"/>
    <property type="match status" value="1"/>
</dbReference>
<keyword evidence="2" id="KW-1185">Reference proteome</keyword>
<sequence length="148" mass="17858">MYVQRHYTKQQVTSRVTRLEDKFAKQMMRITGENIEGPIAIVLQFAQVKLWRGKRTADKWECRTPKRTRISRWDEGDLALREAHPLCHHQDILITQIFTKLDWEGQAAVQMVCKQWRRWAKLRYRLPYHYPQGFFLKCFIVVLFAMEC</sequence>
<keyword evidence="1" id="KW-0472">Membrane</keyword>
<gene>
    <name evidence="3" type="primary">LOC110795420</name>
</gene>
<dbReference type="InterPro" id="IPR036047">
    <property type="entry name" value="F-box-like_dom_sf"/>
</dbReference>
<keyword evidence="1" id="KW-0812">Transmembrane</keyword>
<keyword evidence="1" id="KW-1133">Transmembrane helix</keyword>
<accession>A0ABM3QWD3</accession>
<evidence type="ECO:0000313" key="3">
    <source>
        <dbReference type="RefSeq" id="XP_056687677.1"/>
    </source>
</evidence>
<evidence type="ECO:0000313" key="2">
    <source>
        <dbReference type="Proteomes" id="UP000813463"/>
    </source>
</evidence>
<dbReference type="RefSeq" id="XP_056687677.1">
    <property type="nucleotide sequence ID" value="XM_056831699.1"/>
</dbReference>
<feature type="transmembrane region" description="Helical" evidence="1">
    <location>
        <begin position="128"/>
        <end position="146"/>
    </location>
</feature>
<name>A0ABM3QWD3_SPIOL</name>
<evidence type="ECO:0000256" key="1">
    <source>
        <dbReference type="SAM" id="Phobius"/>
    </source>
</evidence>
<protein>
    <submittedName>
        <fullName evidence="3">Uncharacterized protein isoform X1</fullName>
    </submittedName>
</protein>
<dbReference type="GeneID" id="110795420"/>
<dbReference type="Proteomes" id="UP000813463">
    <property type="component" value="Chromosome 6"/>
</dbReference>
<reference evidence="3" key="2">
    <citation type="submission" date="2025-08" db="UniProtKB">
        <authorList>
            <consortium name="RefSeq"/>
        </authorList>
    </citation>
    <scope>IDENTIFICATION</scope>
    <source>
        <tissue evidence="3">Leaf</tissue>
    </source>
</reference>
<organism evidence="2 3">
    <name type="scientific">Spinacia oleracea</name>
    <name type="common">Spinach</name>
    <dbReference type="NCBI Taxonomy" id="3562"/>
    <lineage>
        <taxon>Eukaryota</taxon>
        <taxon>Viridiplantae</taxon>
        <taxon>Streptophyta</taxon>
        <taxon>Embryophyta</taxon>
        <taxon>Tracheophyta</taxon>
        <taxon>Spermatophyta</taxon>
        <taxon>Magnoliopsida</taxon>
        <taxon>eudicotyledons</taxon>
        <taxon>Gunneridae</taxon>
        <taxon>Pentapetalae</taxon>
        <taxon>Caryophyllales</taxon>
        <taxon>Chenopodiaceae</taxon>
        <taxon>Chenopodioideae</taxon>
        <taxon>Anserineae</taxon>
        <taxon>Spinacia</taxon>
    </lineage>
</organism>
<reference evidence="2" key="1">
    <citation type="journal article" date="2021" name="Nat. Commun.">
        <title>Genomic analyses provide insights into spinach domestication and the genetic basis of agronomic traits.</title>
        <authorList>
            <person name="Cai X."/>
            <person name="Sun X."/>
            <person name="Xu C."/>
            <person name="Sun H."/>
            <person name="Wang X."/>
            <person name="Ge C."/>
            <person name="Zhang Z."/>
            <person name="Wang Q."/>
            <person name="Fei Z."/>
            <person name="Jiao C."/>
            <person name="Wang Q."/>
        </authorList>
    </citation>
    <scope>NUCLEOTIDE SEQUENCE [LARGE SCALE GENOMIC DNA]</scope>
    <source>
        <strain evidence="2">cv. Varoflay</strain>
    </source>
</reference>
<proteinExistence type="predicted"/>